<proteinExistence type="predicted"/>
<dbReference type="RefSeq" id="WP_099570339.1">
    <property type="nucleotide sequence ID" value="NZ_JACXXF010000005.1"/>
</dbReference>
<protein>
    <submittedName>
        <fullName evidence="1">OsmC family protein</fullName>
    </submittedName>
</protein>
<dbReference type="InterPro" id="IPR036102">
    <property type="entry name" value="OsmC/Ohrsf"/>
</dbReference>
<dbReference type="Gene3D" id="3.30.300.20">
    <property type="match status" value="1"/>
</dbReference>
<gene>
    <name evidence="1" type="ORF">IEG06_08370</name>
</gene>
<evidence type="ECO:0000313" key="1">
    <source>
        <dbReference type="EMBL" id="MBD3863464.1"/>
    </source>
</evidence>
<dbReference type="EMBL" id="JACXXH010000004">
    <property type="protein sequence ID" value="MBD3863464.1"/>
    <property type="molecule type" value="Genomic_DNA"/>
</dbReference>
<dbReference type="InterPro" id="IPR003718">
    <property type="entry name" value="OsmC/Ohr_fam"/>
</dbReference>
<dbReference type="Proteomes" id="UP000627521">
    <property type="component" value="Unassembled WGS sequence"/>
</dbReference>
<comment type="caution">
    <text evidence="1">The sequence shown here is derived from an EMBL/GenBank/DDBJ whole genome shotgun (WGS) entry which is preliminary data.</text>
</comment>
<evidence type="ECO:0000313" key="2">
    <source>
        <dbReference type="Proteomes" id="UP000627521"/>
    </source>
</evidence>
<accession>A0ABR8LTH5</accession>
<dbReference type="Pfam" id="PF02566">
    <property type="entry name" value="OsmC"/>
    <property type="match status" value="1"/>
</dbReference>
<dbReference type="InterPro" id="IPR015946">
    <property type="entry name" value="KH_dom-like_a/b"/>
</dbReference>
<sequence>MTYAINAKSFANKDASITIKETSIQFGTTPQSNDTLASPADLFLSAFAACILKNVQRFSVLMKFEYAYADITVNAIRLEKPPRMDHIDYQLTVYTNDQNLNSALLKKNIEKFGTIYNTVKLSCTINGTVTTKA</sequence>
<keyword evidence="2" id="KW-1185">Reference proteome</keyword>
<dbReference type="SUPFAM" id="SSF82784">
    <property type="entry name" value="OsmC-like"/>
    <property type="match status" value="1"/>
</dbReference>
<name>A0ABR8LTH5_9FLAO</name>
<organism evidence="1 2">
    <name type="scientific">Olleya marilimosa</name>
    <dbReference type="NCBI Taxonomy" id="272164"/>
    <lineage>
        <taxon>Bacteria</taxon>
        <taxon>Pseudomonadati</taxon>
        <taxon>Bacteroidota</taxon>
        <taxon>Flavobacteriia</taxon>
        <taxon>Flavobacteriales</taxon>
        <taxon>Flavobacteriaceae</taxon>
    </lineage>
</organism>
<reference evidence="1 2" key="1">
    <citation type="submission" date="2020-09" db="EMBL/GenBank/DDBJ databases">
        <title>Bacillus nautilus sp. nov., Chryseoglobus crepusculi sp. nov, and Psychrobacter noctis sp. nov., isolated from deep-sea sponges from the equatorial Atlantic.</title>
        <authorList>
            <person name="Stennett H.L."/>
            <person name="Williams S.E."/>
        </authorList>
    </citation>
    <scope>NUCLEOTIDE SEQUENCE [LARGE SCALE GENOMIC DNA]</scope>
    <source>
        <strain evidence="1 2">28M-24</strain>
    </source>
</reference>